<dbReference type="GO" id="GO:0003924">
    <property type="term" value="F:GTPase activity"/>
    <property type="evidence" value="ECO:0007669"/>
    <property type="project" value="InterPro"/>
</dbReference>
<gene>
    <name evidence="5" type="ORF">CK820_G0002398</name>
</gene>
<dbReference type="InterPro" id="IPR027417">
    <property type="entry name" value="P-loop_NTPase"/>
</dbReference>
<dbReference type="PROSITE" id="PS51715">
    <property type="entry name" value="G_GB1_RHD3"/>
    <property type="match status" value="1"/>
</dbReference>
<evidence type="ECO:0000313" key="5">
    <source>
        <dbReference type="EMBL" id="PNI83335.1"/>
    </source>
</evidence>
<evidence type="ECO:0000256" key="1">
    <source>
        <dbReference type="ARBA" id="ARBA00022741"/>
    </source>
</evidence>
<comment type="similarity">
    <text evidence="3">Belongs to the TRAFAC class dynamin-like GTPase superfamily. GB1/RHD3 GTPase family.</text>
</comment>
<reference evidence="5 6" key="1">
    <citation type="submission" date="2017-12" db="EMBL/GenBank/DDBJ databases">
        <title>High-resolution comparative analysis of great ape genomes.</title>
        <authorList>
            <person name="Pollen A."/>
            <person name="Hastie A."/>
            <person name="Hormozdiari F."/>
            <person name="Dougherty M."/>
            <person name="Liu R."/>
            <person name="Chaisson M."/>
            <person name="Hoppe E."/>
            <person name="Hill C."/>
            <person name="Pang A."/>
            <person name="Hillier L."/>
            <person name="Baker C."/>
            <person name="Armstrong J."/>
            <person name="Shendure J."/>
            <person name="Paten B."/>
            <person name="Wilson R."/>
            <person name="Chao H."/>
            <person name="Schneider V."/>
            <person name="Ventura M."/>
            <person name="Kronenberg Z."/>
            <person name="Murali S."/>
            <person name="Gordon D."/>
            <person name="Cantsilieris S."/>
            <person name="Munson K."/>
            <person name="Nelson B."/>
            <person name="Raja A."/>
            <person name="Underwood J."/>
            <person name="Diekhans M."/>
            <person name="Fiddes I."/>
            <person name="Haussler D."/>
            <person name="Eichler E."/>
        </authorList>
    </citation>
    <scope>NUCLEOTIDE SEQUENCE [LARGE SCALE GENOMIC DNA]</scope>
    <source>
        <strain evidence="5">Yerkes chimp pedigree #C0471</strain>
    </source>
</reference>
<dbReference type="AlphaFoldDB" id="A0A2J8PH36"/>
<dbReference type="SMR" id="A0A2J8PH36"/>
<protein>
    <submittedName>
        <fullName evidence="5">ATL1 isoform 9</fullName>
    </submittedName>
</protein>
<feature type="non-terminal residue" evidence="5">
    <location>
        <position position="1"/>
    </location>
</feature>
<comment type="caution">
    <text evidence="5">The sequence shown here is derived from an EMBL/GenBank/DDBJ whole genome shotgun (WGS) entry which is preliminary data.</text>
</comment>
<proteinExistence type="inferred from homology"/>
<evidence type="ECO:0000313" key="6">
    <source>
        <dbReference type="Proteomes" id="UP000236370"/>
    </source>
</evidence>
<keyword evidence="1" id="KW-0547">Nucleotide-binding</keyword>
<evidence type="ECO:0000259" key="4">
    <source>
        <dbReference type="PROSITE" id="PS51715"/>
    </source>
</evidence>
<evidence type="ECO:0000256" key="2">
    <source>
        <dbReference type="ARBA" id="ARBA00023134"/>
    </source>
</evidence>
<evidence type="ECO:0000256" key="3">
    <source>
        <dbReference type="PROSITE-ProRule" id="PRU01052"/>
    </source>
</evidence>
<feature type="domain" description="GB1/RHD3-type G" evidence="4">
    <location>
        <begin position="1"/>
        <end position="52"/>
    </location>
</feature>
<dbReference type="InterPro" id="IPR015894">
    <property type="entry name" value="Guanylate-bd_N"/>
</dbReference>
<name>A0A2J8PH36_PANTR</name>
<dbReference type="Proteomes" id="UP000236370">
    <property type="component" value="Unassembled WGS sequence"/>
</dbReference>
<accession>A0A2J8PH36</accession>
<dbReference type="GO" id="GO:0005525">
    <property type="term" value="F:GTP binding"/>
    <property type="evidence" value="ECO:0007669"/>
    <property type="project" value="UniProtKB-KW"/>
</dbReference>
<dbReference type="Gene3D" id="3.40.50.300">
    <property type="entry name" value="P-loop containing nucleotide triphosphate hydrolases"/>
    <property type="match status" value="1"/>
</dbReference>
<organism evidence="5 6">
    <name type="scientific">Pan troglodytes</name>
    <name type="common">Chimpanzee</name>
    <dbReference type="NCBI Taxonomy" id="9598"/>
    <lineage>
        <taxon>Eukaryota</taxon>
        <taxon>Metazoa</taxon>
        <taxon>Chordata</taxon>
        <taxon>Craniata</taxon>
        <taxon>Vertebrata</taxon>
        <taxon>Euteleostomi</taxon>
        <taxon>Mammalia</taxon>
        <taxon>Eutheria</taxon>
        <taxon>Euarchontoglires</taxon>
        <taxon>Primates</taxon>
        <taxon>Haplorrhini</taxon>
        <taxon>Catarrhini</taxon>
        <taxon>Hominidae</taxon>
        <taxon>Pan</taxon>
    </lineage>
</organism>
<dbReference type="EMBL" id="NBAG03000214">
    <property type="protein sequence ID" value="PNI83335.1"/>
    <property type="molecule type" value="Genomic_DNA"/>
</dbReference>
<sequence>GNQHEELQNVRKHIHSCFTNISCFLLPHPGLKVATNPNFDGKLKGLYKDLSR</sequence>
<keyword evidence="2" id="KW-0342">GTP-binding</keyword>
<dbReference type="Pfam" id="PF02263">
    <property type="entry name" value="GBP"/>
    <property type="match status" value="1"/>
</dbReference>
<dbReference type="InterPro" id="IPR030386">
    <property type="entry name" value="G_GB1_RHD3_dom"/>
</dbReference>